<dbReference type="Proteomes" id="UP000693970">
    <property type="component" value="Unassembled WGS sequence"/>
</dbReference>
<dbReference type="EMBL" id="JAGRRH010000001">
    <property type="protein sequence ID" value="KAG7374452.1"/>
    <property type="molecule type" value="Genomic_DNA"/>
</dbReference>
<dbReference type="AlphaFoldDB" id="A0A9K3M5Q7"/>
<organism evidence="1 2">
    <name type="scientific">Nitzschia inconspicua</name>
    <dbReference type="NCBI Taxonomy" id="303405"/>
    <lineage>
        <taxon>Eukaryota</taxon>
        <taxon>Sar</taxon>
        <taxon>Stramenopiles</taxon>
        <taxon>Ochrophyta</taxon>
        <taxon>Bacillariophyta</taxon>
        <taxon>Bacillariophyceae</taxon>
        <taxon>Bacillariophycidae</taxon>
        <taxon>Bacillariales</taxon>
        <taxon>Bacillariaceae</taxon>
        <taxon>Nitzschia</taxon>
    </lineage>
</organism>
<accession>A0A9K3M5Q7</accession>
<reference evidence="1" key="1">
    <citation type="journal article" date="2021" name="Sci. Rep.">
        <title>Diploid genomic architecture of Nitzschia inconspicua, an elite biomass production diatom.</title>
        <authorList>
            <person name="Oliver A."/>
            <person name="Podell S."/>
            <person name="Pinowska A."/>
            <person name="Traller J.C."/>
            <person name="Smith S.R."/>
            <person name="McClure R."/>
            <person name="Beliaev A."/>
            <person name="Bohutskyi P."/>
            <person name="Hill E.A."/>
            <person name="Rabines A."/>
            <person name="Zheng H."/>
            <person name="Allen L.Z."/>
            <person name="Kuo A."/>
            <person name="Grigoriev I.V."/>
            <person name="Allen A.E."/>
            <person name="Hazlebeck D."/>
            <person name="Allen E.E."/>
        </authorList>
    </citation>
    <scope>NUCLEOTIDE SEQUENCE</scope>
    <source>
        <strain evidence="1">Hildebrandi</strain>
    </source>
</reference>
<evidence type="ECO:0000313" key="1">
    <source>
        <dbReference type="EMBL" id="KAG7374452.1"/>
    </source>
</evidence>
<keyword evidence="2" id="KW-1185">Reference proteome</keyword>
<sequence>MSEGQHLPISNSGKNQSPQFRRRRLLEAACLVMFGFCARSVYDMGCLNGGILQQLLAAGVPTESKGNEYRADHSQLSRTVVTVHNGNNTLPPLTEGGLEFIFSIGLEGTGHHFMGTVIKNSPALVTIKSWSLLGLVKKTAAALFNQEQLDGLWNMVCNEENMYTKIGRKWQLSQPYKTNEQLRVAFDTVKKHQELVDLLKTIQQKYDETTKSSNHPIPLSIPLNTFTAGNEKATGMMSYPNFRTKCVTPQYPILELLYSACADAGVQCSHVYVYRHPLDVLKSTTAKRPFNSPGMVSATHLYTSQLKVIETQLLEFPDRTRGCFGFFDRDGMAEWQTSLRDMWGWMTQNQTKAFDAFIRDNYRQPSRFHVSTSDNIVAEEIEGVFPAEHLPYLELFLKAHERTLDICRQSLQRR</sequence>
<proteinExistence type="predicted"/>
<reference evidence="1" key="2">
    <citation type="submission" date="2021-04" db="EMBL/GenBank/DDBJ databases">
        <authorList>
            <person name="Podell S."/>
        </authorList>
    </citation>
    <scope>NUCLEOTIDE SEQUENCE</scope>
    <source>
        <strain evidence="1">Hildebrandi</strain>
    </source>
</reference>
<name>A0A9K3M5Q7_9STRA</name>
<gene>
    <name evidence="1" type="ORF">IV203_013547</name>
</gene>
<comment type="caution">
    <text evidence="1">The sequence shown here is derived from an EMBL/GenBank/DDBJ whole genome shotgun (WGS) entry which is preliminary data.</text>
</comment>
<dbReference type="OrthoDB" id="48808at2759"/>
<protein>
    <submittedName>
        <fullName evidence="1">Uncharacterized protein</fullName>
    </submittedName>
</protein>
<evidence type="ECO:0000313" key="2">
    <source>
        <dbReference type="Proteomes" id="UP000693970"/>
    </source>
</evidence>